<sequence>MEDTKVTKVIQEVSQEGSVAAQPAKKVGGCGGCRCSHTRPVVKTVEETPTVPAVETTPKDKEVEGEKAALSESTETQADAGSA</sequence>
<evidence type="ECO:0000313" key="3">
    <source>
        <dbReference type="EMBL" id="PLW19311.1"/>
    </source>
</evidence>
<dbReference type="Proteomes" id="UP000235392">
    <property type="component" value="Unassembled WGS sequence"/>
</dbReference>
<evidence type="ECO:0000313" key="5">
    <source>
        <dbReference type="EMBL" id="PLW58438.1"/>
    </source>
</evidence>
<evidence type="ECO:0000313" key="6">
    <source>
        <dbReference type="Proteomes" id="UP000235388"/>
    </source>
</evidence>
<protein>
    <submittedName>
        <fullName evidence="3">Uncharacterized protein</fullName>
    </submittedName>
</protein>
<dbReference type="Proteomes" id="UP000235388">
    <property type="component" value="Unassembled WGS sequence"/>
</dbReference>
<accession>A0A2N5T1C5</accession>
<evidence type="ECO:0000313" key="7">
    <source>
        <dbReference type="Proteomes" id="UP000235392"/>
    </source>
</evidence>
<reference evidence="6 7" key="1">
    <citation type="submission" date="2017-11" db="EMBL/GenBank/DDBJ databases">
        <title>De novo assembly and phasing of dikaryotic genomes from two isolates of Puccinia coronata f. sp. avenae, the causal agent of oat crown rust.</title>
        <authorList>
            <person name="Miller M.E."/>
            <person name="Zhang Y."/>
            <person name="Omidvar V."/>
            <person name="Sperschneider J."/>
            <person name="Schwessinger B."/>
            <person name="Raley C."/>
            <person name="Palmer J.M."/>
            <person name="Garnica D."/>
            <person name="Upadhyaya N."/>
            <person name="Rathjen J."/>
            <person name="Taylor J.M."/>
            <person name="Park R.F."/>
            <person name="Dodds P.N."/>
            <person name="Hirsch C.D."/>
            <person name="Kianian S.F."/>
            <person name="Figueroa M."/>
        </authorList>
    </citation>
    <scope>NUCLEOTIDE SEQUENCE [LARGE SCALE GENOMIC DNA]</scope>
    <source>
        <strain evidence="2">12NC29</strain>
        <strain evidence="3">12SD80</strain>
    </source>
</reference>
<evidence type="ECO:0000313" key="2">
    <source>
        <dbReference type="EMBL" id="PLW11017.1"/>
    </source>
</evidence>
<dbReference type="AlphaFoldDB" id="A0A2N5T1C5"/>
<name>A0A2N5T1C5_9BASI</name>
<evidence type="ECO:0000313" key="4">
    <source>
        <dbReference type="EMBL" id="PLW48399.1"/>
    </source>
</evidence>
<keyword evidence="6" id="KW-1185">Reference proteome</keyword>
<gene>
    <name evidence="5" type="ORF">PCANC_00547</name>
    <name evidence="2" type="ORF">PCANC_19463</name>
    <name evidence="4" type="ORF">PCASD_02925</name>
    <name evidence="3" type="ORF">PCASD_15225</name>
</gene>
<feature type="compositionally biased region" description="Polar residues" evidence="1">
    <location>
        <begin position="71"/>
        <end position="83"/>
    </location>
</feature>
<dbReference type="EMBL" id="PGCI01000716">
    <property type="protein sequence ID" value="PLW19311.1"/>
    <property type="molecule type" value="Genomic_DNA"/>
</dbReference>
<organism evidence="3 7">
    <name type="scientific">Puccinia coronata f. sp. avenae</name>
    <dbReference type="NCBI Taxonomy" id="200324"/>
    <lineage>
        <taxon>Eukaryota</taxon>
        <taxon>Fungi</taxon>
        <taxon>Dikarya</taxon>
        <taxon>Basidiomycota</taxon>
        <taxon>Pucciniomycotina</taxon>
        <taxon>Pucciniomycetes</taxon>
        <taxon>Pucciniales</taxon>
        <taxon>Pucciniaceae</taxon>
        <taxon>Puccinia</taxon>
    </lineage>
</organism>
<feature type="region of interest" description="Disordered" evidence="1">
    <location>
        <begin position="50"/>
        <end position="83"/>
    </location>
</feature>
<proteinExistence type="predicted"/>
<comment type="caution">
    <text evidence="3">The sequence shown here is derived from an EMBL/GenBank/DDBJ whole genome shotgun (WGS) entry which is preliminary data.</text>
</comment>
<feature type="compositionally biased region" description="Basic and acidic residues" evidence="1">
    <location>
        <begin position="57"/>
        <end position="69"/>
    </location>
</feature>
<dbReference type="EMBL" id="PGCI01000024">
    <property type="protein sequence ID" value="PLW48399.1"/>
    <property type="molecule type" value="Genomic_DNA"/>
</dbReference>
<dbReference type="EMBL" id="PGCJ01000003">
    <property type="protein sequence ID" value="PLW58438.1"/>
    <property type="molecule type" value="Genomic_DNA"/>
</dbReference>
<dbReference type="EMBL" id="PGCJ01001037">
    <property type="protein sequence ID" value="PLW11017.1"/>
    <property type="molecule type" value="Genomic_DNA"/>
</dbReference>
<evidence type="ECO:0000256" key="1">
    <source>
        <dbReference type="SAM" id="MobiDB-lite"/>
    </source>
</evidence>